<organism evidence="2 3">
    <name type="scientific">Hypocrea atroviridis (strain ATCC 20476 / IMI 206040)</name>
    <name type="common">Trichoderma atroviride</name>
    <dbReference type="NCBI Taxonomy" id="452589"/>
    <lineage>
        <taxon>Eukaryota</taxon>
        <taxon>Fungi</taxon>
        <taxon>Dikarya</taxon>
        <taxon>Ascomycota</taxon>
        <taxon>Pezizomycotina</taxon>
        <taxon>Sordariomycetes</taxon>
        <taxon>Hypocreomycetidae</taxon>
        <taxon>Hypocreales</taxon>
        <taxon>Hypocreaceae</taxon>
        <taxon>Trichoderma</taxon>
    </lineage>
</organism>
<feature type="region of interest" description="Disordered" evidence="1">
    <location>
        <begin position="1"/>
        <end position="21"/>
    </location>
</feature>
<dbReference type="EMBL" id="ABDG02000023">
    <property type="protein sequence ID" value="EHK45886.1"/>
    <property type="molecule type" value="Genomic_DNA"/>
</dbReference>
<sequence>MIDTASDPAKMTEGKQKAMGGKPIRALSPYRLMGNSICTPGPKTRTLICTPEGLGHAGYLFVFNIHWAELLQEKGWGRGGVYDIATLENPILARGN</sequence>
<dbReference type="HOGENOM" id="CLU_2360013_0_0_1"/>
<evidence type="ECO:0000313" key="2">
    <source>
        <dbReference type="EMBL" id="EHK45886.1"/>
    </source>
</evidence>
<comment type="caution">
    <text evidence="2">The sequence shown here is derived from an EMBL/GenBank/DDBJ whole genome shotgun (WGS) entry which is preliminary data.</text>
</comment>
<gene>
    <name evidence="2" type="ORF">TRIATDRAFT_299470</name>
</gene>
<dbReference type="AlphaFoldDB" id="G9NT37"/>
<protein>
    <submittedName>
        <fullName evidence="2">Uncharacterized protein</fullName>
    </submittedName>
</protein>
<evidence type="ECO:0000256" key="1">
    <source>
        <dbReference type="SAM" id="MobiDB-lite"/>
    </source>
</evidence>
<evidence type="ECO:0000313" key="3">
    <source>
        <dbReference type="Proteomes" id="UP000005426"/>
    </source>
</evidence>
<dbReference type="Proteomes" id="UP000005426">
    <property type="component" value="Unassembled WGS sequence"/>
</dbReference>
<accession>G9NT37</accession>
<reference evidence="2 3" key="1">
    <citation type="journal article" date="2011" name="Genome Biol.">
        <title>Comparative genome sequence analysis underscores mycoparasitism as the ancestral life style of Trichoderma.</title>
        <authorList>
            <person name="Kubicek C.P."/>
            <person name="Herrera-Estrella A."/>
            <person name="Seidl-Seiboth V."/>
            <person name="Martinez D.A."/>
            <person name="Druzhinina I.S."/>
            <person name="Thon M."/>
            <person name="Zeilinger S."/>
            <person name="Casas-Flores S."/>
            <person name="Horwitz B.A."/>
            <person name="Mukherjee P.K."/>
            <person name="Mukherjee M."/>
            <person name="Kredics L."/>
            <person name="Alcaraz L.D."/>
            <person name="Aerts A."/>
            <person name="Antal Z."/>
            <person name="Atanasova L."/>
            <person name="Cervantes-Badillo M.G."/>
            <person name="Challacombe J."/>
            <person name="Chertkov O."/>
            <person name="McCluskey K."/>
            <person name="Coulpier F."/>
            <person name="Deshpande N."/>
            <person name="von Doehren H."/>
            <person name="Ebbole D.J."/>
            <person name="Esquivel-Naranjo E.U."/>
            <person name="Fekete E."/>
            <person name="Flipphi M."/>
            <person name="Glaser F."/>
            <person name="Gomez-Rodriguez E.Y."/>
            <person name="Gruber S."/>
            <person name="Han C."/>
            <person name="Henrissat B."/>
            <person name="Hermosa R."/>
            <person name="Hernandez-Onate M."/>
            <person name="Karaffa L."/>
            <person name="Kosti I."/>
            <person name="Le Crom S."/>
            <person name="Lindquist E."/>
            <person name="Lucas S."/>
            <person name="Luebeck M."/>
            <person name="Luebeck P.S."/>
            <person name="Margeot A."/>
            <person name="Metz B."/>
            <person name="Misra M."/>
            <person name="Nevalainen H."/>
            <person name="Omann M."/>
            <person name="Packer N."/>
            <person name="Perrone G."/>
            <person name="Uresti-Rivera E.E."/>
            <person name="Salamov A."/>
            <person name="Schmoll M."/>
            <person name="Seiboth B."/>
            <person name="Shapiro H."/>
            <person name="Sukno S."/>
            <person name="Tamayo-Ramos J.A."/>
            <person name="Tisch D."/>
            <person name="Wiest A."/>
            <person name="Wilkinson H.H."/>
            <person name="Zhang M."/>
            <person name="Coutinho P.M."/>
            <person name="Kenerley C.M."/>
            <person name="Monte E."/>
            <person name="Baker S.E."/>
            <person name="Grigoriev I.V."/>
        </authorList>
    </citation>
    <scope>NUCLEOTIDE SEQUENCE [LARGE SCALE GENOMIC DNA]</scope>
    <source>
        <strain evidence="3">ATCC 20476 / IMI 206040</strain>
    </source>
</reference>
<keyword evidence="3" id="KW-1185">Reference proteome</keyword>
<name>G9NT37_HYPAI</name>
<proteinExistence type="predicted"/>